<dbReference type="GO" id="GO:0016740">
    <property type="term" value="F:transferase activity"/>
    <property type="evidence" value="ECO:0007669"/>
    <property type="project" value="UniProtKB-KW"/>
</dbReference>
<dbReference type="RefSeq" id="WP_022212190.1">
    <property type="nucleotide sequence ID" value="NZ_JACOOQ010000001.1"/>
</dbReference>
<dbReference type="InterPro" id="IPR039498">
    <property type="entry name" value="NTP_transf_5"/>
</dbReference>
<proteinExistence type="predicted"/>
<name>A0A8I0AB82_9CLOT</name>
<dbReference type="Pfam" id="PF14907">
    <property type="entry name" value="NTP_transf_5"/>
    <property type="match status" value="1"/>
</dbReference>
<reference evidence="1" key="1">
    <citation type="submission" date="2020-08" db="EMBL/GenBank/DDBJ databases">
        <title>Genome public.</title>
        <authorList>
            <person name="Liu C."/>
            <person name="Sun Q."/>
        </authorList>
    </citation>
    <scope>NUCLEOTIDE SEQUENCE</scope>
    <source>
        <strain evidence="1">NSJ-42</strain>
    </source>
</reference>
<accession>A0A8I0AB82</accession>
<gene>
    <name evidence="1" type="ORF">H8R92_00675</name>
</gene>
<dbReference type="EMBL" id="JACOOQ010000001">
    <property type="protein sequence ID" value="MBC5638962.1"/>
    <property type="molecule type" value="Genomic_DNA"/>
</dbReference>
<keyword evidence="1" id="KW-0808">Transferase</keyword>
<sequence>MEKYQEQIIDLLNASIHDSKPKLNYSNNIDWDKIIEECNAHSIDGLLYPALKNSGDNIDNKIINKLKKITLISAIQQSKHIKDTEEILKLFNENNISVIVLKGLVIRYYYPKPDLRTMCDSDIIIHKEDLPKVRKLLLNEGFREEEDAGHHIAFLKHGFNLEVHWTLANETFRNGQKCFQEYIWNDARKIKVGRIDTLALSLEDQALHFCAHMASHMAISGFGVRQLADLVLLVEHEGKNINWNNFLLKAERSGLLRFSIGMFKVCNYLFNMEIPKELKDNNNDDDVINLVVDDIFTGGVYGQRDLSYTFRAQVGYDIDKDNTFSMVKRYIQIILPPVNKLSDRYGYAKKYKILLPIAWIHHIFVGITTKEYDKESKKKFLTSTISNAKSRNKVVRWLEL</sequence>
<dbReference type="Gene3D" id="3.30.460.40">
    <property type="match status" value="1"/>
</dbReference>
<evidence type="ECO:0000313" key="1">
    <source>
        <dbReference type="EMBL" id="MBC5638962.1"/>
    </source>
</evidence>
<evidence type="ECO:0000313" key="2">
    <source>
        <dbReference type="Proteomes" id="UP000662088"/>
    </source>
</evidence>
<keyword evidence="2" id="KW-1185">Reference proteome</keyword>
<comment type="caution">
    <text evidence="1">The sequence shown here is derived from an EMBL/GenBank/DDBJ whole genome shotgun (WGS) entry which is preliminary data.</text>
</comment>
<dbReference type="Proteomes" id="UP000662088">
    <property type="component" value="Unassembled WGS sequence"/>
</dbReference>
<organism evidence="1 2">
    <name type="scientific">Clostridium lentum</name>
    <dbReference type="NCBI Taxonomy" id="2763037"/>
    <lineage>
        <taxon>Bacteria</taxon>
        <taxon>Bacillati</taxon>
        <taxon>Bacillota</taxon>
        <taxon>Clostridia</taxon>
        <taxon>Eubacteriales</taxon>
        <taxon>Clostridiaceae</taxon>
        <taxon>Clostridium</taxon>
    </lineage>
</organism>
<dbReference type="AlphaFoldDB" id="A0A8I0AB82"/>
<protein>
    <submittedName>
        <fullName evidence="1">Nucleotidyltransferase family protein</fullName>
    </submittedName>
</protein>